<evidence type="ECO:0000313" key="2">
    <source>
        <dbReference type="EMBL" id="EOR95433.1"/>
    </source>
</evidence>
<keyword evidence="3" id="KW-1185">Reference proteome</keyword>
<dbReference type="EMBL" id="AQPN01000051">
    <property type="protein sequence ID" value="EOR95433.1"/>
    <property type="molecule type" value="Genomic_DNA"/>
</dbReference>
<proteinExistence type="predicted"/>
<keyword evidence="1" id="KW-1133">Transmembrane helix</keyword>
<feature type="transmembrane region" description="Helical" evidence="1">
    <location>
        <begin position="20"/>
        <end position="40"/>
    </location>
</feature>
<protein>
    <submittedName>
        <fullName evidence="2">Putative membrane spanning protein</fullName>
    </submittedName>
</protein>
<dbReference type="AlphaFoldDB" id="R9GUR2"/>
<dbReference type="STRING" id="1150600.ADIARSV_1434"/>
<organism evidence="2 3">
    <name type="scientific">Arcticibacter svalbardensis MN12-7</name>
    <dbReference type="NCBI Taxonomy" id="1150600"/>
    <lineage>
        <taxon>Bacteria</taxon>
        <taxon>Pseudomonadati</taxon>
        <taxon>Bacteroidota</taxon>
        <taxon>Sphingobacteriia</taxon>
        <taxon>Sphingobacteriales</taxon>
        <taxon>Sphingobacteriaceae</taxon>
        <taxon>Arcticibacter</taxon>
    </lineage>
</organism>
<reference evidence="2 3" key="1">
    <citation type="journal article" date="2013" name="Genome Announc.">
        <title>Draft Genome Sequence of Arcticibacter svalbardensis Strain MN12-7T, a Member of the Family Sphingobacteriaceae Isolated from an Arctic Soil Sample.</title>
        <authorList>
            <person name="Shivaji S."/>
            <person name="Ara S."/>
            <person name="Prasad S."/>
            <person name="Manasa B.P."/>
            <person name="Begum Z."/>
            <person name="Singh A."/>
            <person name="Kumar Pinnaka A."/>
        </authorList>
    </citation>
    <scope>NUCLEOTIDE SEQUENCE [LARGE SCALE GENOMIC DNA]</scope>
    <source>
        <strain evidence="2 3">MN12-7</strain>
    </source>
</reference>
<accession>R9GUR2</accession>
<feature type="transmembrane region" description="Helical" evidence="1">
    <location>
        <begin position="105"/>
        <end position="131"/>
    </location>
</feature>
<comment type="caution">
    <text evidence="2">The sequence shown here is derived from an EMBL/GenBank/DDBJ whole genome shotgun (WGS) entry which is preliminary data.</text>
</comment>
<feature type="transmembrane region" description="Helical" evidence="1">
    <location>
        <begin position="169"/>
        <end position="202"/>
    </location>
</feature>
<feature type="transmembrane region" description="Helical" evidence="1">
    <location>
        <begin position="222"/>
        <end position="240"/>
    </location>
</feature>
<name>R9GUR2_9SPHI</name>
<sequence>MGEIVDDSILFLKQNYKPLFKSYFAICGFFWVAGLIISIFNQTSGAQLQDQSEQFTSPSFLLSVLFGLLNFVMITITCLSFIVLYKEKGNESPSVAEVWAYVQYYLLRAFGTTVMLVLILALGIVCCIIPGIYFAPIFMLILTVMIMENGGGVYSFNRAFLLIKNNWGQVFGVLVVMMLLVLASIMLISIPIVIVVMGILFFTHVNHPQTQALSISISLYSIQFLYMLPIIAIALAYYSLNEIKDDNSLMQRIRMLGKNTEDADDLPLEEY</sequence>
<evidence type="ECO:0000256" key="1">
    <source>
        <dbReference type="SAM" id="Phobius"/>
    </source>
</evidence>
<feature type="transmembrane region" description="Helical" evidence="1">
    <location>
        <begin position="60"/>
        <end position="85"/>
    </location>
</feature>
<evidence type="ECO:0000313" key="3">
    <source>
        <dbReference type="Proteomes" id="UP000014174"/>
    </source>
</evidence>
<dbReference type="Proteomes" id="UP000014174">
    <property type="component" value="Unassembled WGS sequence"/>
</dbReference>
<dbReference type="eggNOG" id="COG1377">
    <property type="taxonomic scope" value="Bacteria"/>
</dbReference>
<feature type="transmembrane region" description="Helical" evidence="1">
    <location>
        <begin position="137"/>
        <end position="157"/>
    </location>
</feature>
<gene>
    <name evidence="2" type="ORF">ADIARSV_1434</name>
</gene>
<keyword evidence="1" id="KW-0472">Membrane</keyword>
<keyword evidence="1" id="KW-0812">Transmembrane</keyword>